<organism evidence="1 2">
    <name type="scientific">Hibiscus sabdariffa</name>
    <name type="common">roselle</name>
    <dbReference type="NCBI Taxonomy" id="183260"/>
    <lineage>
        <taxon>Eukaryota</taxon>
        <taxon>Viridiplantae</taxon>
        <taxon>Streptophyta</taxon>
        <taxon>Embryophyta</taxon>
        <taxon>Tracheophyta</taxon>
        <taxon>Spermatophyta</taxon>
        <taxon>Magnoliopsida</taxon>
        <taxon>eudicotyledons</taxon>
        <taxon>Gunneridae</taxon>
        <taxon>Pentapetalae</taxon>
        <taxon>rosids</taxon>
        <taxon>malvids</taxon>
        <taxon>Malvales</taxon>
        <taxon>Malvaceae</taxon>
        <taxon>Malvoideae</taxon>
        <taxon>Hibiscus</taxon>
    </lineage>
</organism>
<keyword evidence="2" id="KW-1185">Reference proteome</keyword>
<comment type="caution">
    <text evidence="1">The sequence shown here is derived from an EMBL/GenBank/DDBJ whole genome shotgun (WGS) entry which is preliminary data.</text>
</comment>
<protein>
    <recommendedName>
        <fullName evidence="3">Secreted protein</fullName>
    </recommendedName>
</protein>
<name>A0ABR2BH92_9ROSI</name>
<gene>
    <name evidence="1" type="ORF">V6N12_013990</name>
</gene>
<proteinExistence type="predicted"/>
<sequence length="113" mass="11049">MLVGCVGGMIVGWSSSPALDCTSSSLSSTRTRWAVLLVLLRTGVVATGGVGVRWGSSSLSAAVSSLSISSASVAGVFVGSFPSLLCVSGDLCCGVVSGGVGEELAESDPSGFS</sequence>
<evidence type="ECO:0008006" key="3">
    <source>
        <dbReference type="Google" id="ProtNLM"/>
    </source>
</evidence>
<accession>A0ABR2BH92</accession>
<dbReference type="EMBL" id="JBBPBM010000123">
    <property type="protein sequence ID" value="KAK8505780.1"/>
    <property type="molecule type" value="Genomic_DNA"/>
</dbReference>
<dbReference type="Proteomes" id="UP001472677">
    <property type="component" value="Unassembled WGS sequence"/>
</dbReference>
<reference evidence="1 2" key="1">
    <citation type="journal article" date="2024" name="G3 (Bethesda)">
        <title>Genome assembly of Hibiscus sabdariffa L. provides insights into metabolisms of medicinal natural products.</title>
        <authorList>
            <person name="Kim T."/>
        </authorList>
    </citation>
    <scope>NUCLEOTIDE SEQUENCE [LARGE SCALE GENOMIC DNA]</scope>
    <source>
        <strain evidence="1">TK-2024</strain>
        <tissue evidence="1">Old leaves</tissue>
    </source>
</reference>
<evidence type="ECO:0000313" key="2">
    <source>
        <dbReference type="Proteomes" id="UP001472677"/>
    </source>
</evidence>
<evidence type="ECO:0000313" key="1">
    <source>
        <dbReference type="EMBL" id="KAK8505780.1"/>
    </source>
</evidence>